<dbReference type="InterPro" id="IPR015275">
    <property type="entry name" value="Actin-fragmin_kin_cat_dom"/>
</dbReference>
<dbReference type="PANTHER" id="PTHR38737">
    <property type="entry name" value="ACTIN-FRAGMIN KINASE DDB_G0279609-RELATED"/>
    <property type="match status" value="1"/>
</dbReference>
<dbReference type="Gene3D" id="3.30.1010.10">
    <property type="entry name" value="Phosphatidylinositol 3-kinase Catalytic Subunit, Chain A, domain 4"/>
    <property type="match status" value="1"/>
</dbReference>
<gene>
    <name evidence="3" type="ORF">FDP41_005567</name>
</gene>
<protein>
    <recommendedName>
        <fullName evidence="2">Actin-fragmin kinase catalytic domain-containing protein</fullName>
    </recommendedName>
</protein>
<reference evidence="3 4" key="1">
    <citation type="journal article" date="2019" name="Sci. Rep.">
        <title>Nanopore sequencing improves the draft genome of the human pathogenic amoeba Naegleria fowleri.</title>
        <authorList>
            <person name="Liechti N."/>
            <person name="Schurch N."/>
            <person name="Bruggmann R."/>
            <person name="Wittwer M."/>
        </authorList>
    </citation>
    <scope>NUCLEOTIDE SEQUENCE [LARGE SCALE GENOMIC DNA]</scope>
    <source>
        <strain evidence="3 4">ATCC 30894</strain>
    </source>
</reference>
<dbReference type="VEuPathDB" id="AmoebaDB:NfTy_067220"/>
<accession>A0A6A5BCD4</accession>
<evidence type="ECO:0000259" key="2">
    <source>
        <dbReference type="Pfam" id="PF09192"/>
    </source>
</evidence>
<dbReference type="PANTHER" id="PTHR38737:SF1">
    <property type="entry name" value="ACTIN-FRAGMIN KINASE DDB_G0279609-RELATED"/>
    <property type="match status" value="1"/>
</dbReference>
<dbReference type="Pfam" id="PF09192">
    <property type="entry name" value="Act-Frag_cataly"/>
    <property type="match status" value="1"/>
</dbReference>
<dbReference type="OrthoDB" id="17745at2759"/>
<dbReference type="AlphaFoldDB" id="A0A6A5BCD4"/>
<dbReference type="GeneID" id="68112785"/>
<feature type="compositionally biased region" description="Pro residues" evidence="1">
    <location>
        <begin position="1"/>
        <end position="12"/>
    </location>
</feature>
<dbReference type="InterPro" id="IPR037469">
    <property type="entry name" value="Put_AFK"/>
</dbReference>
<feature type="compositionally biased region" description="Low complexity" evidence="1">
    <location>
        <begin position="54"/>
        <end position="72"/>
    </location>
</feature>
<dbReference type="InterPro" id="IPR036940">
    <property type="entry name" value="PI3/4_kinase_cat_sf"/>
</dbReference>
<feature type="domain" description="Actin-fragmin kinase catalytic" evidence="2">
    <location>
        <begin position="86"/>
        <end position="365"/>
    </location>
</feature>
<evidence type="ECO:0000256" key="1">
    <source>
        <dbReference type="SAM" id="MobiDB-lite"/>
    </source>
</evidence>
<proteinExistence type="predicted"/>
<sequence length="423" mass="47628">MSNIPPPPPPFTPSFTPTQGHFPPPPPPPSNNFHTIHRPSHALTSTLPPPSPPMTNSSNTTTIDTTTSTTNTKPKKTWKTLSEDNNRLNLQQAIAHPIDQSVEWEHIRNICLSTSGAAGSSGVFFVETQIPNQVVVVKAPATLAGEIFGSRIAKLLGLCSPTIRLVEYSPKIKNREQLLKGGGREWIFMKENMKRVARNKNDTICEMKVEKELDRAFFMVMEFVEGAVSLEDLMNREELAQKLMQHEEILLDIGKMIVLDIICNNCDRFPMTGIWDHEGNATNILFSSSHSKLVCIDQTLFAISGEDNQKLYLDKLVKFVDSLYSTKPNENSYIDDVSRYINQMTGVKLGEEQKETIFKGIMNAIQILSSPDFALESLENLKKEIDSMKTGSDWADVWKLSIDTLNLRWFYENIKVLISRCNV</sequence>
<dbReference type="SUPFAM" id="SSF101447">
    <property type="entry name" value="Formin homology 2 domain (FH2 domain)"/>
    <property type="match status" value="1"/>
</dbReference>
<dbReference type="Proteomes" id="UP000444721">
    <property type="component" value="Unassembled WGS sequence"/>
</dbReference>
<evidence type="ECO:0000313" key="4">
    <source>
        <dbReference type="Proteomes" id="UP000444721"/>
    </source>
</evidence>
<dbReference type="Gene3D" id="1.10.1070.11">
    <property type="entry name" value="Phosphatidylinositol 3-/4-kinase, catalytic domain"/>
    <property type="match status" value="1"/>
</dbReference>
<feature type="region of interest" description="Disordered" evidence="1">
    <location>
        <begin position="1"/>
        <end position="77"/>
    </location>
</feature>
<dbReference type="SUPFAM" id="SSF56112">
    <property type="entry name" value="Protein kinase-like (PK-like)"/>
    <property type="match status" value="1"/>
</dbReference>
<dbReference type="VEuPathDB" id="AmoebaDB:NF0023930"/>
<comment type="caution">
    <text evidence="3">The sequence shown here is derived from an EMBL/GenBank/DDBJ whole genome shotgun (WGS) entry which is preliminary data.</text>
</comment>
<dbReference type="VEuPathDB" id="AmoebaDB:FDP41_005567"/>
<dbReference type="RefSeq" id="XP_044560286.1">
    <property type="nucleotide sequence ID" value="XM_044709105.1"/>
</dbReference>
<name>A0A6A5BCD4_NAEFO</name>
<dbReference type="OMA" id="YYFQGER"/>
<organism evidence="3 4">
    <name type="scientific">Naegleria fowleri</name>
    <name type="common">Brain eating amoeba</name>
    <dbReference type="NCBI Taxonomy" id="5763"/>
    <lineage>
        <taxon>Eukaryota</taxon>
        <taxon>Discoba</taxon>
        <taxon>Heterolobosea</taxon>
        <taxon>Tetramitia</taxon>
        <taxon>Eutetramitia</taxon>
        <taxon>Vahlkampfiidae</taxon>
        <taxon>Naegleria</taxon>
    </lineage>
</organism>
<dbReference type="InterPro" id="IPR011009">
    <property type="entry name" value="Kinase-like_dom_sf"/>
</dbReference>
<dbReference type="EMBL" id="VFQX01000044">
    <property type="protein sequence ID" value="KAF0975573.1"/>
    <property type="molecule type" value="Genomic_DNA"/>
</dbReference>
<evidence type="ECO:0000313" key="3">
    <source>
        <dbReference type="EMBL" id="KAF0975573.1"/>
    </source>
</evidence>
<keyword evidence="4" id="KW-1185">Reference proteome</keyword>